<dbReference type="EMBL" id="ABEU02000021">
    <property type="protein sequence ID" value="PNR31954.1"/>
    <property type="molecule type" value="Genomic_DNA"/>
</dbReference>
<feature type="domain" description="G" evidence="8">
    <location>
        <begin position="29"/>
        <end position="150"/>
    </location>
</feature>
<evidence type="ECO:0000313" key="10">
    <source>
        <dbReference type="EMBL" id="PNR31954.1"/>
    </source>
</evidence>
<dbReference type="GO" id="GO:0005525">
    <property type="term" value="F:GTP binding"/>
    <property type="evidence" value="ECO:0007669"/>
    <property type="project" value="UniProtKB-KW"/>
</dbReference>
<evidence type="ECO:0000256" key="7">
    <source>
        <dbReference type="ARBA" id="ARBA00032345"/>
    </source>
</evidence>
<evidence type="ECO:0000256" key="6">
    <source>
        <dbReference type="ARBA" id="ARBA00023134"/>
    </source>
</evidence>
<dbReference type="FunCoup" id="A0A2K1IRP7">
    <property type="interactions" value="748"/>
</dbReference>
<dbReference type="PANTHER" id="PTHR43834:SF6">
    <property type="entry name" value="GTPASE DER"/>
    <property type="match status" value="1"/>
</dbReference>
<gene>
    <name evidence="11" type="primary">LOC112274577</name>
    <name evidence="10" type="ORF">PHYPA_026077</name>
</gene>
<dbReference type="EnsemblPlants" id="Pp3c21_12090V3.1">
    <property type="protein sequence ID" value="Pp3c21_12090V3.1"/>
    <property type="gene ID" value="Pp3c21_12090"/>
</dbReference>
<sequence>MGKLSAAAGGAGKRALKRLLEPPIDTLSKVLLVGRPNVGKSALFNRLTKRREALVYNTPDSHVTRDVREGVAKLGDMRFRVMDTAGLETDAEAASVLYRTAGLTAAALRNCQIALFLVDGRSGVQPLDAEVGKWLRKLAPNVRVKVLLNKAEGMHDDASGSLMAAMGEAYSLGFGTPVAISAESGLGLADLYEDLRPWVETAQEALLAKRAAANLREEESAAVETELEFRVDEPAGSGLENELSYKGELSSLEDISINSEVRLSLGDTDEFETKLNLNEENEALMSEAELKRVPMQLAIAGRPNVGKSTLLNSLLMEERVLTGPEPGLTRDSIRVEFEYENQKIFLVDTAGWMQRKKLKEGPAALSAMNARRNVQRAHVVTLVLDAQEIAETKRSMRHTEAALAQWVVQEGRGLVVVVNKMDLLAGSEHARLRSLVMKAVPEEITKLLPQVTGVPIVFVSALEGKGRAAVMRHVNESYRLWCVRLPTAKLNRWIRKVMSRHPKGGEGHGAKVRYITQVKARPPTFVVFVSGQGKLDDTELRFIASALREDFGLVGIPIRVFQRCSKDQRTVE</sequence>
<dbReference type="InterPro" id="IPR027417">
    <property type="entry name" value="P-loop_NTPase"/>
</dbReference>
<dbReference type="OrthoDB" id="8954335at2759"/>
<dbReference type="NCBIfam" id="TIGR03594">
    <property type="entry name" value="GTPase_EngA"/>
    <property type="match status" value="1"/>
</dbReference>
<dbReference type="EnsemblPlants" id="Pp3c21_12090V3.3">
    <property type="protein sequence ID" value="Pp3c21_12090V3.3"/>
    <property type="gene ID" value="Pp3c21_12090"/>
</dbReference>
<dbReference type="InterPro" id="IPR015946">
    <property type="entry name" value="KH_dom-like_a/b"/>
</dbReference>
<dbReference type="STRING" id="3218.A0A2K1IRP7"/>
<dbReference type="PaxDb" id="3218-PP1S369_5V6.1"/>
<keyword evidence="5" id="KW-0547">Nucleotide-binding</keyword>
<dbReference type="CDD" id="cd01895">
    <property type="entry name" value="EngA2"/>
    <property type="match status" value="1"/>
</dbReference>
<organism evidence="10">
    <name type="scientific">Physcomitrium patens</name>
    <name type="common">Spreading-leaved earth moss</name>
    <name type="synonym">Physcomitrella patens</name>
    <dbReference type="NCBI Taxonomy" id="3218"/>
    <lineage>
        <taxon>Eukaryota</taxon>
        <taxon>Viridiplantae</taxon>
        <taxon>Streptophyta</taxon>
        <taxon>Embryophyta</taxon>
        <taxon>Bryophyta</taxon>
        <taxon>Bryophytina</taxon>
        <taxon>Bryopsida</taxon>
        <taxon>Funariidae</taxon>
        <taxon>Funariales</taxon>
        <taxon>Funariaceae</taxon>
        <taxon>Physcomitrium</taxon>
    </lineage>
</organism>
<dbReference type="InterPro" id="IPR005225">
    <property type="entry name" value="Small_GTP-bd"/>
</dbReference>
<dbReference type="GO" id="GO:0042254">
    <property type="term" value="P:ribosome biogenesis"/>
    <property type="evidence" value="ECO:0007669"/>
    <property type="project" value="UniProtKB-KW"/>
</dbReference>
<name>A0A2K1IRP7_PHYPA</name>
<evidence type="ECO:0000256" key="4">
    <source>
        <dbReference type="ARBA" id="ARBA00022737"/>
    </source>
</evidence>
<comment type="similarity">
    <text evidence="1">Belongs to the TRAFAC class TrmE-Era-EngA-EngB-Septin-like GTPase superfamily. EngA (Der) GTPase family.</text>
</comment>
<dbReference type="Pfam" id="PF14714">
    <property type="entry name" value="KH_dom-like"/>
    <property type="match status" value="1"/>
</dbReference>
<dbReference type="Gramene" id="Pp3c21_12090V3.3">
    <property type="protein sequence ID" value="Pp3c21_12090V3.3"/>
    <property type="gene ID" value="Pp3c21_12090"/>
</dbReference>
<evidence type="ECO:0000313" key="11">
    <source>
        <dbReference type="EnsemblPlants" id="Pp3c21_12090V3.1"/>
    </source>
</evidence>
<dbReference type="Gramene" id="Pp3c21_12090V3.1">
    <property type="protein sequence ID" value="Pp3c21_12090V3.1"/>
    <property type="gene ID" value="Pp3c21_12090"/>
</dbReference>
<proteinExistence type="inferred from homology"/>
<reference evidence="11" key="3">
    <citation type="submission" date="2020-12" db="UniProtKB">
        <authorList>
            <consortium name="EnsemblPlants"/>
        </authorList>
    </citation>
    <scope>IDENTIFICATION</scope>
</reference>
<dbReference type="AlphaFoldDB" id="A0A2K1IRP7"/>
<keyword evidence="3" id="KW-0690">Ribosome biogenesis</keyword>
<dbReference type="NCBIfam" id="TIGR00231">
    <property type="entry name" value="small_GTP"/>
    <property type="match status" value="2"/>
</dbReference>
<evidence type="ECO:0000256" key="1">
    <source>
        <dbReference type="ARBA" id="ARBA00008279"/>
    </source>
</evidence>
<protein>
    <recommendedName>
        <fullName evidence="2">GTPase Der</fullName>
    </recommendedName>
    <alternativeName>
        <fullName evidence="7">GTP-binding protein EngA</fullName>
    </alternativeName>
</protein>
<dbReference type="GeneID" id="112274577"/>
<reference evidence="10 12" key="2">
    <citation type="journal article" date="2018" name="Plant J.">
        <title>The Physcomitrella patens chromosome-scale assembly reveals moss genome structure and evolution.</title>
        <authorList>
            <person name="Lang D."/>
            <person name="Ullrich K.K."/>
            <person name="Murat F."/>
            <person name="Fuchs J."/>
            <person name="Jenkins J."/>
            <person name="Haas F.B."/>
            <person name="Piednoel M."/>
            <person name="Gundlach H."/>
            <person name="Van Bel M."/>
            <person name="Meyberg R."/>
            <person name="Vives C."/>
            <person name="Morata J."/>
            <person name="Symeonidi A."/>
            <person name="Hiss M."/>
            <person name="Muchero W."/>
            <person name="Kamisugi Y."/>
            <person name="Saleh O."/>
            <person name="Blanc G."/>
            <person name="Decker E.L."/>
            <person name="van Gessel N."/>
            <person name="Grimwood J."/>
            <person name="Hayes R.D."/>
            <person name="Graham S.W."/>
            <person name="Gunter L.E."/>
            <person name="McDaniel S.F."/>
            <person name="Hoernstein S.N.W."/>
            <person name="Larsson A."/>
            <person name="Li F.W."/>
            <person name="Perroud P.F."/>
            <person name="Phillips J."/>
            <person name="Ranjan P."/>
            <person name="Rokshar D.S."/>
            <person name="Rothfels C.J."/>
            <person name="Schneider L."/>
            <person name="Shu S."/>
            <person name="Stevenson D.W."/>
            <person name="Thummler F."/>
            <person name="Tillich M."/>
            <person name="Villarreal Aguilar J.C."/>
            <person name="Widiez T."/>
            <person name="Wong G.K."/>
            <person name="Wymore A."/>
            <person name="Zhang Y."/>
            <person name="Zimmer A.D."/>
            <person name="Quatrano R.S."/>
            <person name="Mayer K.F.X."/>
            <person name="Goodstein D."/>
            <person name="Casacuberta J.M."/>
            <person name="Vandepoele K."/>
            <person name="Reski R."/>
            <person name="Cuming A.C."/>
            <person name="Tuskan G.A."/>
            <person name="Maumus F."/>
            <person name="Salse J."/>
            <person name="Schmutz J."/>
            <person name="Rensing S.A."/>
        </authorList>
    </citation>
    <scope>NUCLEOTIDE SEQUENCE [LARGE SCALE GENOMIC DNA]</scope>
    <source>
        <strain evidence="11 12">cv. Gransden 2004</strain>
    </source>
</reference>
<accession>A0A2K1IRP7</accession>
<keyword evidence="12" id="KW-1185">Reference proteome</keyword>
<dbReference type="InterPro" id="IPR032859">
    <property type="entry name" value="KH_dom-like"/>
</dbReference>
<dbReference type="Proteomes" id="UP000006727">
    <property type="component" value="Chromosome 21"/>
</dbReference>
<keyword evidence="4" id="KW-0677">Repeat</keyword>
<evidence type="ECO:0000259" key="8">
    <source>
        <dbReference type="Pfam" id="PF01926"/>
    </source>
</evidence>
<dbReference type="Gene3D" id="3.40.50.300">
    <property type="entry name" value="P-loop containing nucleotide triphosphate hydrolases"/>
    <property type="match status" value="2"/>
</dbReference>
<feature type="domain" description="G" evidence="8">
    <location>
        <begin position="297"/>
        <end position="420"/>
    </location>
</feature>
<evidence type="ECO:0000256" key="3">
    <source>
        <dbReference type="ARBA" id="ARBA00022517"/>
    </source>
</evidence>
<dbReference type="OMA" id="MRTDKRT"/>
<reference evidence="10 12" key="1">
    <citation type="journal article" date="2008" name="Science">
        <title>The Physcomitrella genome reveals evolutionary insights into the conquest of land by plants.</title>
        <authorList>
            <person name="Rensing S."/>
            <person name="Lang D."/>
            <person name="Zimmer A."/>
            <person name="Terry A."/>
            <person name="Salamov A."/>
            <person name="Shapiro H."/>
            <person name="Nishiyama T."/>
            <person name="Perroud P.-F."/>
            <person name="Lindquist E."/>
            <person name="Kamisugi Y."/>
            <person name="Tanahashi T."/>
            <person name="Sakakibara K."/>
            <person name="Fujita T."/>
            <person name="Oishi K."/>
            <person name="Shin-I T."/>
            <person name="Kuroki Y."/>
            <person name="Toyoda A."/>
            <person name="Suzuki Y."/>
            <person name="Hashimoto A."/>
            <person name="Yamaguchi K."/>
            <person name="Sugano A."/>
            <person name="Kohara Y."/>
            <person name="Fujiyama A."/>
            <person name="Anterola A."/>
            <person name="Aoki S."/>
            <person name="Ashton N."/>
            <person name="Barbazuk W.B."/>
            <person name="Barker E."/>
            <person name="Bennetzen J."/>
            <person name="Bezanilla M."/>
            <person name="Blankenship R."/>
            <person name="Cho S.H."/>
            <person name="Dutcher S."/>
            <person name="Estelle M."/>
            <person name="Fawcett J.A."/>
            <person name="Gundlach H."/>
            <person name="Hanada K."/>
            <person name="Heyl A."/>
            <person name="Hicks K.A."/>
            <person name="Hugh J."/>
            <person name="Lohr M."/>
            <person name="Mayer K."/>
            <person name="Melkozernov A."/>
            <person name="Murata T."/>
            <person name="Nelson D."/>
            <person name="Pils B."/>
            <person name="Prigge M."/>
            <person name="Reiss B."/>
            <person name="Renner T."/>
            <person name="Rombauts S."/>
            <person name="Rushton P."/>
            <person name="Sanderfoot A."/>
            <person name="Schween G."/>
            <person name="Shiu S.-H."/>
            <person name="Stueber K."/>
            <person name="Theodoulou F.L."/>
            <person name="Tu H."/>
            <person name="Van de Peer Y."/>
            <person name="Verrier P.J."/>
            <person name="Waters E."/>
            <person name="Wood A."/>
            <person name="Yang L."/>
            <person name="Cove D."/>
            <person name="Cuming A."/>
            <person name="Hasebe M."/>
            <person name="Lucas S."/>
            <person name="Mishler D.B."/>
            <person name="Reski R."/>
            <person name="Grigoriev I."/>
            <person name="Quatrano R.S."/>
            <person name="Boore J.L."/>
        </authorList>
    </citation>
    <scope>NUCLEOTIDE SEQUENCE [LARGE SCALE GENOMIC DNA]</scope>
    <source>
        <strain evidence="11 12">cv. Gransden 2004</strain>
    </source>
</reference>
<keyword evidence="6" id="KW-0342">GTP-binding</keyword>
<feature type="domain" description="GTPase Der C-terminal KH-domain-like" evidence="9">
    <location>
        <begin position="484"/>
        <end position="563"/>
    </location>
</feature>
<dbReference type="HAMAP" id="MF_00195">
    <property type="entry name" value="GTPase_Der"/>
    <property type="match status" value="1"/>
</dbReference>
<evidence type="ECO:0000313" key="12">
    <source>
        <dbReference type="Proteomes" id="UP000006727"/>
    </source>
</evidence>
<dbReference type="RefSeq" id="XP_024360014.1">
    <property type="nucleotide sequence ID" value="XM_024504246.2"/>
</dbReference>
<dbReference type="CDD" id="cd01894">
    <property type="entry name" value="EngA1"/>
    <property type="match status" value="1"/>
</dbReference>
<dbReference type="PANTHER" id="PTHR43834">
    <property type="entry name" value="GTPASE DER"/>
    <property type="match status" value="1"/>
</dbReference>
<evidence type="ECO:0000256" key="2">
    <source>
        <dbReference type="ARBA" id="ARBA00020953"/>
    </source>
</evidence>
<evidence type="ECO:0000259" key="9">
    <source>
        <dbReference type="Pfam" id="PF14714"/>
    </source>
</evidence>
<dbReference type="SUPFAM" id="SSF52540">
    <property type="entry name" value="P-loop containing nucleoside triphosphate hydrolases"/>
    <property type="match status" value="2"/>
</dbReference>
<dbReference type="InterPro" id="IPR016484">
    <property type="entry name" value="GTPase_Der"/>
</dbReference>
<evidence type="ECO:0000256" key="5">
    <source>
        <dbReference type="ARBA" id="ARBA00022741"/>
    </source>
</evidence>
<dbReference type="Gene3D" id="3.30.300.20">
    <property type="match status" value="1"/>
</dbReference>
<dbReference type="Pfam" id="PF01926">
    <property type="entry name" value="MMR_HSR1"/>
    <property type="match status" value="2"/>
</dbReference>
<dbReference type="KEGG" id="ppp:112274577"/>
<dbReference type="InterPro" id="IPR006073">
    <property type="entry name" value="GTP-bd"/>
</dbReference>